<evidence type="ECO:0000256" key="1">
    <source>
        <dbReference type="PROSITE-ProRule" id="PRU00169"/>
    </source>
</evidence>
<dbReference type="SUPFAM" id="SSF52172">
    <property type="entry name" value="CheY-like"/>
    <property type="match status" value="1"/>
</dbReference>
<dbReference type="InterPro" id="IPR001789">
    <property type="entry name" value="Sig_transdc_resp-reg_receiver"/>
</dbReference>
<dbReference type="GO" id="GO:0000160">
    <property type="term" value="P:phosphorelay signal transduction system"/>
    <property type="evidence" value="ECO:0007669"/>
    <property type="project" value="InterPro"/>
</dbReference>
<dbReference type="Proteomes" id="UP000254428">
    <property type="component" value="Unassembled WGS sequence"/>
</dbReference>
<protein>
    <submittedName>
        <fullName evidence="3">Two-component response regulator</fullName>
    </submittedName>
</protein>
<evidence type="ECO:0000313" key="3">
    <source>
        <dbReference type="EMBL" id="STH73067.1"/>
    </source>
</evidence>
<feature type="domain" description="Response regulatory" evidence="2">
    <location>
        <begin position="4"/>
        <end position="46"/>
    </location>
</feature>
<organism evidence="3 4">
    <name type="scientific">Escherichia coli</name>
    <dbReference type="NCBI Taxonomy" id="562"/>
    <lineage>
        <taxon>Bacteria</taxon>
        <taxon>Pseudomonadati</taxon>
        <taxon>Pseudomonadota</taxon>
        <taxon>Gammaproteobacteria</taxon>
        <taxon>Enterobacterales</taxon>
        <taxon>Enterobacteriaceae</taxon>
        <taxon>Escherichia</taxon>
    </lineage>
</organism>
<evidence type="ECO:0000259" key="2">
    <source>
        <dbReference type="PROSITE" id="PS50110"/>
    </source>
</evidence>
<proteinExistence type="predicted"/>
<dbReference type="PROSITE" id="PS50110">
    <property type="entry name" value="RESPONSE_REGULATORY"/>
    <property type="match status" value="1"/>
</dbReference>
<dbReference type="EMBL" id="UGBT01000002">
    <property type="protein sequence ID" value="STH73067.1"/>
    <property type="molecule type" value="Genomic_DNA"/>
</dbReference>
<reference evidence="3 4" key="1">
    <citation type="submission" date="2018-06" db="EMBL/GenBank/DDBJ databases">
        <authorList>
            <consortium name="Pathogen Informatics"/>
            <person name="Doyle S."/>
        </authorList>
    </citation>
    <scope>NUCLEOTIDE SEQUENCE [LARGE SCALE GENOMIC DNA]</scope>
    <source>
        <strain evidence="3 4">NCTC11341</strain>
    </source>
</reference>
<dbReference type="AlphaFoldDB" id="A0A376P3Q0"/>
<comment type="caution">
    <text evidence="1">Lacks conserved residue(s) required for the propagation of feature annotation.</text>
</comment>
<dbReference type="InterPro" id="IPR011006">
    <property type="entry name" value="CheY-like_superfamily"/>
</dbReference>
<accession>A0A376P3Q0</accession>
<name>A0A376P3Q0_ECOLX</name>
<gene>
    <name evidence="3" type="primary">torR_2</name>
    <name evidence="3" type="ORF">NCTC11341_04767</name>
</gene>
<dbReference type="Gene3D" id="3.40.50.2300">
    <property type="match status" value="1"/>
</dbReference>
<sequence length="46" mass="5147">MPHHIVIVEDEPVTQARLQSYFTQEGYTVSVTASGAGLRELCRISR</sequence>
<evidence type="ECO:0000313" key="4">
    <source>
        <dbReference type="Proteomes" id="UP000254428"/>
    </source>
</evidence>